<keyword evidence="3 7" id="KW-0337">GPI-anchor biosynthesis</keyword>
<dbReference type="AlphaFoldDB" id="G8JT10"/>
<gene>
    <name evidence="10" type="ordered locus">Ecym_4084</name>
</gene>
<keyword evidence="7" id="KW-0808">Transferase</keyword>
<dbReference type="GO" id="GO:0000506">
    <property type="term" value="C:glycosylphosphatidylinositol-N-acetylglucosaminyltransferase (GPI-GnT) complex"/>
    <property type="evidence" value="ECO:0007669"/>
    <property type="project" value="EnsemblFungi"/>
</dbReference>
<evidence type="ECO:0000259" key="9">
    <source>
        <dbReference type="Pfam" id="PF08510"/>
    </source>
</evidence>
<name>G8JT10_ERECY</name>
<dbReference type="OrthoDB" id="690928at2759"/>
<dbReference type="UniPathway" id="UPA00196"/>
<comment type="catalytic activity">
    <reaction evidence="7">
        <text>a 1,2-diacyl-sn-glycero-3-phospho-(1D-myo-inositol) + UDP-N-acetyl-alpha-D-glucosamine = a 6-(N-acetyl-alpha-D-glucosaminyl)-1-(1,2-diacyl-sn-glycero-3-phospho)-1D-myo-inositol + UDP + H(+)</text>
        <dbReference type="Rhea" id="RHEA:14789"/>
        <dbReference type="ChEBI" id="CHEBI:15378"/>
        <dbReference type="ChEBI" id="CHEBI:57265"/>
        <dbReference type="ChEBI" id="CHEBI:57705"/>
        <dbReference type="ChEBI" id="CHEBI:57880"/>
        <dbReference type="ChEBI" id="CHEBI:58223"/>
        <dbReference type="EC" id="2.4.1.198"/>
    </reaction>
</comment>
<protein>
    <recommendedName>
        <fullName evidence="7">Phosphatidylinositol N-acetylglucosaminyltransferase subunit GPI19</fullName>
        <ecNumber evidence="7">2.4.1.198</ecNumber>
    </recommendedName>
</protein>
<dbReference type="GeneID" id="11472412"/>
<reference evidence="11" key="1">
    <citation type="journal article" date="2012" name="G3 (Bethesda)">
        <title>Pichia sorbitophila, an interspecies yeast hybrid reveals early steps of genome resolution following polyploidization.</title>
        <authorList>
            <person name="Leh Louis V."/>
            <person name="Despons L."/>
            <person name="Friedrich A."/>
            <person name="Martin T."/>
            <person name="Durrens P."/>
            <person name="Casaregola S."/>
            <person name="Neuveglise C."/>
            <person name="Fairhead C."/>
            <person name="Marck C."/>
            <person name="Cruz J.A."/>
            <person name="Straub M.L."/>
            <person name="Kugler V."/>
            <person name="Sacerdot C."/>
            <person name="Uzunov Z."/>
            <person name="Thierry A."/>
            <person name="Weiss S."/>
            <person name="Bleykasten C."/>
            <person name="De Montigny J."/>
            <person name="Jacques N."/>
            <person name="Jung P."/>
            <person name="Lemaire M."/>
            <person name="Mallet S."/>
            <person name="Morel G."/>
            <person name="Richard G.F."/>
            <person name="Sarkar A."/>
            <person name="Savel G."/>
            <person name="Schacherer J."/>
            <person name="Seret M.L."/>
            <person name="Talla E."/>
            <person name="Samson G."/>
            <person name="Jubin C."/>
            <person name="Poulain J."/>
            <person name="Vacherie B."/>
            <person name="Barbe V."/>
            <person name="Pelletier E."/>
            <person name="Sherman D.J."/>
            <person name="Westhof E."/>
            <person name="Weissenbach J."/>
            <person name="Baret P.V."/>
            <person name="Wincker P."/>
            <person name="Gaillardin C."/>
            <person name="Dujon B."/>
            <person name="Souciet J.L."/>
        </authorList>
    </citation>
    <scope>NUCLEOTIDE SEQUENCE [LARGE SCALE GENOMIC DNA]</scope>
    <source>
        <strain evidence="11">CBS 270.75 / DBVPG 7215 / KCTC 17166 / NRRL Y-17582</strain>
    </source>
</reference>
<evidence type="ECO:0000256" key="1">
    <source>
        <dbReference type="ARBA" id="ARBA00004141"/>
    </source>
</evidence>
<dbReference type="PIRSF" id="PIRSF008765">
    <property type="entry name" value="PIG-P_GPI19"/>
    <property type="match status" value="1"/>
</dbReference>
<evidence type="ECO:0000313" key="11">
    <source>
        <dbReference type="Proteomes" id="UP000006790"/>
    </source>
</evidence>
<dbReference type="PANTHER" id="PTHR46346">
    <property type="entry name" value="PHOSPHATIDYLINOSITOL N-ACETYLGLUCOSAMINYLTRANSFERASE SUBUNIT P"/>
    <property type="match status" value="1"/>
</dbReference>
<feature type="domain" description="PIG-P" evidence="9">
    <location>
        <begin position="6"/>
        <end position="141"/>
    </location>
</feature>
<dbReference type="InterPro" id="IPR052263">
    <property type="entry name" value="GPI_Anchor_Biosynth"/>
</dbReference>
<evidence type="ECO:0000256" key="2">
    <source>
        <dbReference type="ARBA" id="ARBA00004687"/>
    </source>
</evidence>
<keyword evidence="11" id="KW-1185">Reference proteome</keyword>
<keyword evidence="4 8" id="KW-0812">Transmembrane</keyword>
<evidence type="ECO:0000313" key="10">
    <source>
        <dbReference type="EMBL" id="AET39163.1"/>
    </source>
</evidence>
<dbReference type="OMA" id="RYWIICI"/>
<dbReference type="Proteomes" id="UP000006790">
    <property type="component" value="Chromosome 4"/>
</dbReference>
<dbReference type="KEGG" id="erc:Ecym_4084"/>
<evidence type="ECO:0000256" key="7">
    <source>
        <dbReference type="PIRNR" id="PIRNR008765"/>
    </source>
</evidence>
<dbReference type="FunCoup" id="G8JT10">
    <property type="interactions" value="48"/>
</dbReference>
<dbReference type="eggNOG" id="KOG2257">
    <property type="taxonomic scope" value="Eukaryota"/>
</dbReference>
<comment type="similarity">
    <text evidence="7">Belongs to the GPI19 family.</text>
</comment>
<sequence length="149" mass="17308">MRDLRREYSGFVQSVGITCILVFIAIWMLIPYPPHPVKTANNIRQNVSLLISEVLDILPQRYWIICIQCMILMQMLFAYIGLPIFNDDVLNVPLYDLKTITDSKAILVEFQDHEEFLRKYAFEETSGVYDIPITEVSKVLYGSSKLKKE</sequence>
<comment type="function">
    <text evidence="7">Part of the complex catalyzing the transfer of N-acetylglucosamine from UDP-N-acetylglucosamine to phosphatidylinositol, the first step of GPI biosynthesis.</text>
</comment>
<feature type="transmembrane region" description="Helical" evidence="8">
    <location>
        <begin position="62"/>
        <end position="82"/>
    </location>
</feature>
<dbReference type="PANTHER" id="PTHR46346:SF1">
    <property type="entry name" value="PHOSPHATIDYLINOSITOL N-ACETYLGLUCOSAMINYLTRANSFERASE SUBUNIT P"/>
    <property type="match status" value="1"/>
</dbReference>
<dbReference type="EC" id="2.4.1.198" evidence="7"/>
<proteinExistence type="inferred from homology"/>
<dbReference type="STRING" id="931890.G8JT10"/>
<dbReference type="InterPro" id="IPR013717">
    <property type="entry name" value="PIG-P"/>
</dbReference>
<comment type="subcellular location">
    <subcellularLocation>
        <location evidence="7">Endoplasmic reticulum membrane</location>
    </subcellularLocation>
    <subcellularLocation>
        <location evidence="1">Membrane</location>
        <topology evidence="1">Multi-pass membrane protein</topology>
    </subcellularLocation>
</comment>
<dbReference type="GO" id="GO:0006506">
    <property type="term" value="P:GPI anchor biosynthetic process"/>
    <property type="evidence" value="ECO:0007669"/>
    <property type="project" value="UniProtKB-UniPathway"/>
</dbReference>
<evidence type="ECO:0000256" key="8">
    <source>
        <dbReference type="SAM" id="Phobius"/>
    </source>
</evidence>
<dbReference type="EMBL" id="CP002500">
    <property type="protein sequence ID" value="AET39163.1"/>
    <property type="molecule type" value="Genomic_DNA"/>
</dbReference>
<keyword evidence="5 8" id="KW-1133">Transmembrane helix</keyword>
<dbReference type="InParanoid" id="G8JT10"/>
<evidence type="ECO:0000256" key="3">
    <source>
        <dbReference type="ARBA" id="ARBA00022502"/>
    </source>
</evidence>
<comment type="pathway">
    <text evidence="2 7">Glycolipid biosynthesis; glycosylphosphatidylinositol-anchor biosynthesis.</text>
</comment>
<dbReference type="HOGENOM" id="CLU_081616_4_0_1"/>
<accession>G8JT10</accession>
<keyword evidence="6 7" id="KW-0472">Membrane</keyword>
<organism evidence="10 11">
    <name type="scientific">Eremothecium cymbalariae (strain CBS 270.75 / DBVPG 7215 / KCTC 17166 / NRRL Y-17582)</name>
    <name type="common">Yeast</name>
    <dbReference type="NCBI Taxonomy" id="931890"/>
    <lineage>
        <taxon>Eukaryota</taxon>
        <taxon>Fungi</taxon>
        <taxon>Dikarya</taxon>
        <taxon>Ascomycota</taxon>
        <taxon>Saccharomycotina</taxon>
        <taxon>Saccharomycetes</taxon>
        <taxon>Saccharomycetales</taxon>
        <taxon>Saccharomycetaceae</taxon>
        <taxon>Eremothecium</taxon>
    </lineage>
</organism>
<keyword evidence="7" id="KW-0256">Endoplasmic reticulum</keyword>
<feature type="transmembrane region" description="Helical" evidence="8">
    <location>
        <begin position="12"/>
        <end position="30"/>
    </location>
</feature>
<evidence type="ECO:0000256" key="6">
    <source>
        <dbReference type="ARBA" id="ARBA00023136"/>
    </source>
</evidence>
<evidence type="ECO:0000256" key="4">
    <source>
        <dbReference type="ARBA" id="ARBA00022692"/>
    </source>
</evidence>
<comment type="subunit">
    <text evidence="7">Component of the phosphatidylinositol N-acetylglucosaminyltransferase (GPI-GlcNAc transferase) complex.</text>
</comment>
<evidence type="ECO:0000256" key="5">
    <source>
        <dbReference type="ARBA" id="ARBA00022989"/>
    </source>
</evidence>
<dbReference type="InterPro" id="IPR016542">
    <property type="entry name" value="PIG-P_GPI19"/>
</dbReference>
<dbReference type="Pfam" id="PF08510">
    <property type="entry name" value="PIG-P"/>
    <property type="match status" value="1"/>
</dbReference>
<dbReference type="GO" id="GO:0017176">
    <property type="term" value="F:phosphatidylinositol N-acetylglucosaminyltransferase activity"/>
    <property type="evidence" value="ECO:0007669"/>
    <property type="project" value="UniProtKB-UniRule"/>
</dbReference>
<dbReference type="RefSeq" id="XP_003645980.1">
    <property type="nucleotide sequence ID" value="XM_003645932.1"/>
</dbReference>